<dbReference type="Pfam" id="PF13556">
    <property type="entry name" value="HTH_30"/>
    <property type="match status" value="1"/>
</dbReference>
<dbReference type="KEGG" id="mshg:MSG_01242"/>
<dbReference type="AlphaFoldDB" id="A0A1Z4EEK3"/>
<accession>A0A1Z4EEK3</accession>
<dbReference type="InterPro" id="IPR041522">
    <property type="entry name" value="CdaR_GGDEF"/>
</dbReference>
<dbReference type="InterPro" id="IPR025751">
    <property type="entry name" value="RsbRD_N_dom"/>
</dbReference>
<reference evidence="6" key="1">
    <citation type="submission" date="2017-06" db="EMBL/GenBank/DDBJ databases">
        <title>Complete Genome Sequence of Mycobacterium shigaense.</title>
        <authorList>
            <person name="Fukano H."/>
            <person name="Yoshida M."/>
            <person name="Kazumi Y."/>
            <person name="Ogura Y."/>
            <person name="Mitarai S."/>
            <person name="Hayashi T."/>
            <person name="Hoshino Y."/>
        </authorList>
    </citation>
    <scope>NUCLEOTIDE SEQUENCE [LARGE SCALE GENOMIC DNA]</scope>
    <source>
        <strain evidence="6">UN-152</strain>
    </source>
</reference>
<feature type="domain" description="CdaR GGDEF-like" evidence="4">
    <location>
        <begin position="210"/>
        <end position="328"/>
    </location>
</feature>
<feature type="domain" description="PucR C-terminal helix-turn-helix" evidence="2">
    <location>
        <begin position="380"/>
        <end position="436"/>
    </location>
</feature>
<dbReference type="InterPro" id="IPR025736">
    <property type="entry name" value="PucR_C-HTH_dom"/>
</dbReference>
<feature type="domain" description="RsbT co-antagonist protein RsbRD N-terminal" evidence="3">
    <location>
        <begin position="57"/>
        <end position="195"/>
    </location>
</feature>
<proteinExistence type="inferred from homology"/>
<keyword evidence="6" id="KW-1185">Reference proteome</keyword>
<gene>
    <name evidence="5" type="ORF">MSG_01242</name>
</gene>
<dbReference type="Pfam" id="PF17853">
    <property type="entry name" value="GGDEF_2"/>
    <property type="match status" value="1"/>
</dbReference>
<evidence type="ECO:0000313" key="5">
    <source>
        <dbReference type="EMBL" id="BAX91401.1"/>
    </source>
</evidence>
<evidence type="ECO:0000256" key="1">
    <source>
        <dbReference type="ARBA" id="ARBA00006754"/>
    </source>
</evidence>
<protein>
    <submittedName>
        <fullName evidence="5">ABC transporter substrate-binding protein</fullName>
    </submittedName>
</protein>
<sequence>MVTGRRSALELSQEDNLGVYRRGVTKTQAGDDVEIDRHVAETAERLHNRLLELTVGMHQFLEAEIPELRGDERVTALLRPSVEGNVDTVLRALRYGIAVERIEPPTAAFEYARRLAQHGVPVNALVRAYRLGQRLMNDLVFGEVRLIDTAEQTRYSVIEKISGTIFEYIDWISQQVVAVYEDERERWLENQNSLRALRVREVLAASKHFDVDAATTAIRYPLPWQHLSLVMWYGDPGTEGDELTRLQRFLRDLAYAVDAAAAPLFVAADQTCAWGWLPYRAAVPDAAAKVRQFARARPDCPSVAIGTLAHGVEGFRQSHREAQNARRVAMVAKREPTIIAATDPGLSIAALLSGDVADTRAWVDKVLGELAGDDDNDVRLRDTLRVYLGSGCSYKTAAEELNLHFNTVKYRVGRAVARRGREIGADRLEVELALLICHWYGIAVLRPN</sequence>
<dbReference type="Proteomes" id="UP000217736">
    <property type="component" value="Chromosome"/>
</dbReference>
<dbReference type="PANTHER" id="PTHR33744">
    <property type="entry name" value="CARBOHYDRATE DIACID REGULATOR"/>
    <property type="match status" value="1"/>
</dbReference>
<dbReference type="Pfam" id="PF14361">
    <property type="entry name" value="RsbRD_N"/>
    <property type="match status" value="1"/>
</dbReference>
<dbReference type="EMBL" id="AP018164">
    <property type="protein sequence ID" value="BAX91401.1"/>
    <property type="molecule type" value="Genomic_DNA"/>
</dbReference>
<comment type="similarity">
    <text evidence="1">Belongs to the CdaR family.</text>
</comment>
<dbReference type="PANTHER" id="PTHR33744:SF1">
    <property type="entry name" value="DNA-BINDING TRANSCRIPTIONAL ACTIVATOR ADER"/>
    <property type="match status" value="1"/>
</dbReference>
<name>A0A1Z4EEK3_9MYCO</name>
<evidence type="ECO:0000259" key="4">
    <source>
        <dbReference type="Pfam" id="PF17853"/>
    </source>
</evidence>
<dbReference type="InterPro" id="IPR042070">
    <property type="entry name" value="PucR_C-HTH_sf"/>
</dbReference>
<dbReference type="InterPro" id="IPR051448">
    <property type="entry name" value="CdaR-like_regulators"/>
</dbReference>
<dbReference type="Gene3D" id="1.10.10.2840">
    <property type="entry name" value="PucR C-terminal helix-turn-helix domain"/>
    <property type="match status" value="1"/>
</dbReference>
<evidence type="ECO:0000313" key="6">
    <source>
        <dbReference type="Proteomes" id="UP000217736"/>
    </source>
</evidence>
<evidence type="ECO:0000259" key="3">
    <source>
        <dbReference type="Pfam" id="PF14361"/>
    </source>
</evidence>
<organism evidence="5 6">
    <name type="scientific">Mycobacterium shigaense</name>
    <dbReference type="NCBI Taxonomy" id="722731"/>
    <lineage>
        <taxon>Bacteria</taxon>
        <taxon>Bacillati</taxon>
        <taxon>Actinomycetota</taxon>
        <taxon>Actinomycetes</taxon>
        <taxon>Mycobacteriales</taxon>
        <taxon>Mycobacteriaceae</taxon>
        <taxon>Mycobacterium</taxon>
        <taxon>Mycobacterium simiae complex</taxon>
    </lineage>
</organism>
<evidence type="ECO:0000259" key="2">
    <source>
        <dbReference type="Pfam" id="PF13556"/>
    </source>
</evidence>